<dbReference type="Proteomes" id="UP000002007">
    <property type="component" value="Chromosome"/>
</dbReference>
<accession>A9WV39</accession>
<dbReference type="AlphaFoldDB" id="A9WV39"/>
<keyword evidence="2" id="KW-1185">Reference proteome</keyword>
<reference evidence="2" key="1">
    <citation type="journal article" date="2008" name="J. Bacteriol.">
        <title>Genome sequence of the fish pathogen Renibacterium salmoninarum suggests reductive evolution away from an environmental Arthrobacter ancestor.</title>
        <authorList>
            <person name="Wiens G.D."/>
            <person name="Rockey D.D."/>
            <person name="Wu Z."/>
            <person name="Chang J."/>
            <person name="Levy R."/>
            <person name="Crane S."/>
            <person name="Chen D.S."/>
            <person name="Capri G.R."/>
            <person name="Burnett J.R."/>
            <person name="Sudheesh P.S."/>
            <person name="Schipma M.J."/>
            <person name="Burd H."/>
            <person name="Bhattacharyya A."/>
            <person name="Rhodes L.D."/>
            <person name="Kaul R."/>
            <person name="Strom M.S."/>
        </authorList>
    </citation>
    <scope>NUCLEOTIDE SEQUENCE [LARGE SCALE GENOMIC DNA]</scope>
    <source>
        <strain evidence="2">ATCC 33209 / DSM 20767 / JCM 11484 / NBRC 15589 / NCIMB 2235</strain>
    </source>
</reference>
<dbReference type="STRING" id="288705.RSal33209_3350"/>
<dbReference type="HOGENOM" id="CLU_2668472_0_0_11"/>
<protein>
    <submittedName>
        <fullName evidence="1">Ferric enterobactin transporter</fullName>
    </submittedName>
</protein>
<proteinExistence type="predicted"/>
<gene>
    <name evidence="1" type="ordered locus">RSal33209_3350</name>
</gene>
<organism evidence="1 2">
    <name type="scientific">Renibacterium salmoninarum (strain ATCC 33209 / DSM 20767 / JCM 11484 / NBRC 15589 / NCIMB 2235)</name>
    <dbReference type="NCBI Taxonomy" id="288705"/>
    <lineage>
        <taxon>Bacteria</taxon>
        <taxon>Bacillati</taxon>
        <taxon>Actinomycetota</taxon>
        <taxon>Actinomycetes</taxon>
        <taxon>Micrococcales</taxon>
        <taxon>Micrococcaceae</taxon>
        <taxon>Renibacterium</taxon>
    </lineage>
</organism>
<dbReference type="Gene3D" id="3.40.50.1980">
    <property type="entry name" value="Nitrogenase molybdenum iron protein domain"/>
    <property type="match status" value="1"/>
</dbReference>
<evidence type="ECO:0000313" key="2">
    <source>
        <dbReference type="Proteomes" id="UP000002007"/>
    </source>
</evidence>
<evidence type="ECO:0000313" key="1">
    <source>
        <dbReference type="EMBL" id="ABY25060.1"/>
    </source>
</evidence>
<dbReference type="EMBL" id="CP000910">
    <property type="protein sequence ID" value="ABY25060.1"/>
    <property type="molecule type" value="Genomic_DNA"/>
</dbReference>
<sequence>MAAVTLENLPTALTGKTILLVSGGDKDVSDFTGTAVLANQPAVVGKRVWALGADTFRLDYFSAKNLVDKVVKAFS</sequence>
<dbReference type="KEGG" id="rsa:RSal33209_3350"/>
<dbReference type="eggNOG" id="COG4592">
    <property type="taxonomic scope" value="Bacteria"/>
</dbReference>
<name>A9WV39_RENSM</name>